<dbReference type="SMART" id="SM00248">
    <property type="entry name" value="ANK"/>
    <property type="match status" value="2"/>
</dbReference>
<accession>E4XPJ5</accession>
<dbReference type="Pfam" id="PF00023">
    <property type="entry name" value="Ank"/>
    <property type="match status" value="1"/>
</dbReference>
<dbReference type="InterPro" id="IPR052311">
    <property type="entry name" value="MMS22L-TONSL_complex_comp"/>
</dbReference>
<dbReference type="SUPFAM" id="SSF48403">
    <property type="entry name" value="Ankyrin repeat"/>
    <property type="match status" value="1"/>
</dbReference>
<dbReference type="Gene3D" id="1.25.40.10">
    <property type="entry name" value="Tetratricopeptide repeat domain"/>
    <property type="match status" value="2"/>
</dbReference>
<evidence type="ECO:0000256" key="6">
    <source>
        <dbReference type="PROSITE-ProRule" id="PRU00339"/>
    </source>
</evidence>
<name>E4XPJ5_OIKDI</name>
<reference evidence="9" key="1">
    <citation type="journal article" date="2010" name="Science">
        <title>Plasticity of animal genome architecture unmasked by rapid evolution of a pelagic tunicate.</title>
        <authorList>
            <person name="Denoeud F."/>
            <person name="Henriet S."/>
            <person name="Mungpakdee S."/>
            <person name="Aury J.M."/>
            <person name="Da Silva C."/>
            <person name="Brinkmann H."/>
            <person name="Mikhaleva J."/>
            <person name="Olsen L.C."/>
            <person name="Jubin C."/>
            <person name="Canestro C."/>
            <person name="Bouquet J.M."/>
            <person name="Danks G."/>
            <person name="Poulain J."/>
            <person name="Campsteijn C."/>
            <person name="Adamski M."/>
            <person name="Cross I."/>
            <person name="Yadetie F."/>
            <person name="Muffato M."/>
            <person name="Louis A."/>
            <person name="Butcher S."/>
            <person name="Tsagkogeorga G."/>
            <person name="Konrad A."/>
            <person name="Singh S."/>
            <person name="Jensen M.F."/>
            <person name="Cong E.H."/>
            <person name="Eikeseth-Otteraa H."/>
            <person name="Noel B."/>
            <person name="Anthouard V."/>
            <person name="Porcel B.M."/>
            <person name="Kachouri-Lafond R."/>
            <person name="Nishino A."/>
            <person name="Ugolini M."/>
            <person name="Chourrout P."/>
            <person name="Nishida H."/>
            <person name="Aasland R."/>
            <person name="Huzurbazar S."/>
            <person name="Westhof E."/>
            <person name="Delsuc F."/>
            <person name="Lehrach H."/>
            <person name="Reinhardt R."/>
            <person name="Weissenbach J."/>
            <person name="Roy S.W."/>
            <person name="Artiguenave F."/>
            <person name="Postlethwait J.H."/>
            <person name="Manak J.R."/>
            <person name="Thompson E.M."/>
            <person name="Jaillon O."/>
            <person name="Du Pasquier L."/>
            <person name="Boudinot P."/>
            <person name="Liberles D.A."/>
            <person name="Volff J.N."/>
            <person name="Philippe H."/>
            <person name="Lenhard B."/>
            <person name="Roest Crollius H."/>
            <person name="Wincker P."/>
            <person name="Chourrout D."/>
        </authorList>
    </citation>
    <scope>NUCLEOTIDE SEQUENCE [LARGE SCALE GENOMIC DNA]</scope>
</reference>
<keyword evidence="7" id="KW-0175">Coiled coil</keyword>
<proteinExistence type="predicted"/>
<dbReference type="OrthoDB" id="539213at2759"/>
<feature type="compositionally biased region" description="Low complexity" evidence="8">
    <location>
        <begin position="793"/>
        <end position="807"/>
    </location>
</feature>
<feature type="repeat" description="ANK" evidence="5">
    <location>
        <begin position="578"/>
        <end position="610"/>
    </location>
</feature>
<feature type="coiled-coil region" evidence="7">
    <location>
        <begin position="471"/>
        <end position="501"/>
    </location>
</feature>
<dbReference type="EMBL" id="FN653094">
    <property type="protein sequence ID" value="CBY11783.1"/>
    <property type="molecule type" value="Genomic_DNA"/>
</dbReference>
<evidence type="ECO:0000256" key="2">
    <source>
        <dbReference type="ARBA" id="ARBA00022614"/>
    </source>
</evidence>
<dbReference type="PROSITE" id="PS50088">
    <property type="entry name" value="ANK_REPEAT"/>
    <property type="match status" value="1"/>
</dbReference>
<feature type="region of interest" description="Disordered" evidence="8">
    <location>
        <begin position="724"/>
        <end position="861"/>
    </location>
</feature>
<keyword evidence="6" id="KW-0802">TPR repeat</keyword>
<keyword evidence="10" id="KW-1185">Reference proteome</keyword>
<organism evidence="9">
    <name type="scientific">Oikopleura dioica</name>
    <name type="common">Tunicate</name>
    <dbReference type="NCBI Taxonomy" id="34765"/>
    <lineage>
        <taxon>Eukaryota</taxon>
        <taxon>Metazoa</taxon>
        <taxon>Chordata</taxon>
        <taxon>Tunicata</taxon>
        <taxon>Appendicularia</taxon>
        <taxon>Copelata</taxon>
        <taxon>Oikopleuridae</taxon>
        <taxon>Oikopleura</taxon>
    </lineage>
</organism>
<gene>
    <name evidence="9" type="ORF">GSOID_T00016967001</name>
</gene>
<evidence type="ECO:0000313" key="10">
    <source>
        <dbReference type="Proteomes" id="UP000001307"/>
    </source>
</evidence>
<evidence type="ECO:0000256" key="3">
    <source>
        <dbReference type="ARBA" id="ARBA00022737"/>
    </source>
</evidence>
<dbReference type="PANTHER" id="PTHR46358">
    <property type="entry name" value="TONSOKU-LIKE PROTEIN"/>
    <property type="match status" value="1"/>
</dbReference>
<comment type="subcellular location">
    <subcellularLocation>
        <location evidence="1">Nucleus</location>
    </subcellularLocation>
</comment>
<dbReference type="GO" id="GO:0031297">
    <property type="term" value="P:replication fork processing"/>
    <property type="evidence" value="ECO:0007669"/>
    <property type="project" value="TreeGrafter"/>
</dbReference>
<dbReference type="GO" id="GO:0043596">
    <property type="term" value="C:nuclear replication fork"/>
    <property type="evidence" value="ECO:0007669"/>
    <property type="project" value="TreeGrafter"/>
</dbReference>
<protein>
    <submittedName>
        <fullName evidence="9">Uncharacterized protein</fullName>
    </submittedName>
</protein>
<feature type="compositionally biased region" description="Basic residues" evidence="8">
    <location>
        <begin position="782"/>
        <end position="792"/>
    </location>
</feature>
<keyword evidence="4" id="KW-0539">Nucleus</keyword>
<dbReference type="Gene3D" id="3.80.10.10">
    <property type="entry name" value="Ribonuclease Inhibitor"/>
    <property type="match status" value="1"/>
</dbReference>
<evidence type="ECO:0000256" key="8">
    <source>
        <dbReference type="SAM" id="MobiDB-lite"/>
    </source>
</evidence>
<dbReference type="PROSITE" id="PS50297">
    <property type="entry name" value="ANK_REP_REGION"/>
    <property type="match status" value="1"/>
</dbReference>
<dbReference type="InterPro" id="IPR011990">
    <property type="entry name" value="TPR-like_helical_dom_sf"/>
</dbReference>
<dbReference type="InParanoid" id="E4XPJ5"/>
<dbReference type="GO" id="GO:0000724">
    <property type="term" value="P:double-strand break repair via homologous recombination"/>
    <property type="evidence" value="ECO:0007669"/>
    <property type="project" value="TreeGrafter"/>
</dbReference>
<dbReference type="InterPro" id="IPR002110">
    <property type="entry name" value="Ankyrin_rpt"/>
</dbReference>
<keyword evidence="3" id="KW-0677">Repeat</keyword>
<dbReference type="Proteomes" id="UP000001307">
    <property type="component" value="Unassembled WGS sequence"/>
</dbReference>
<keyword evidence="2" id="KW-0433">Leucine-rich repeat</keyword>
<evidence type="ECO:0000256" key="5">
    <source>
        <dbReference type="PROSITE-ProRule" id="PRU00023"/>
    </source>
</evidence>
<feature type="repeat" description="TPR" evidence="6">
    <location>
        <begin position="259"/>
        <end position="292"/>
    </location>
</feature>
<dbReference type="Gene3D" id="1.25.40.20">
    <property type="entry name" value="Ankyrin repeat-containing domain"/>
    <property type="match status" value="1"/>
</dbReference>
<evidence type="ECO:0000313" key="9">
    <source>
        <dbReference type="EMBL" id="CBY11783.1"/>
    </source>
</evidence>
<dbReference type="InterPro" id="IPR019734">
    <property type="entry name" value="TPR_rpt"/>
</dbReference>
<dbReference type="InterPro" id="IPR032675">
    <property type="entry name" value="LRR_dom_sf"/>
</dbReference>
<dbReference type="InterPro" id="IPR036770">
    <property type="entry name" value="Ankyrin_rpt-contain_sf"/>
</dbReference>
<evidence type="ECO:0000256" key="4">
    <source>
        <dbReference type="ARBA" id="ARBA00023242"/>
    </source>
</evidence>
<sequence>MPAKLRDIERLKKTKCRTQKERVELLIDQADIYAYHATSQSGKYSIEDIEEFGEKEIELRKKVLDQGVEFGVKLTDQMRFIGEACERLGAQDEALKYFNKLVDETNRSCVDFQKRSEAYYTRGRHYFDNGFLNEALPDVKEALKQISVQAKGGVAAFGSSKKKLEEMHRMRFKCEGMLASIYTRRNENGDKSKSQLRLNNVIRISKEYSLFEDKFDWFTVIATEEAKRGCYSSAEAKFKEALASIDHIKEKDVVNEKKFELFQCWGQMYIYQYKFQKAMELYRDAHAIYPKNADCKEIYKALYLNDCQKRELDAMEAINFDEIASMKDIMGDICFYFHDKFVDRTSKSTLLVGALARYTERLTALTDGALTEVAAAHVTIATVHSELGDHESELEHYRQALEAECTPLEKRYKFLDEAIIAMQDAEKSNSCIIDFFTDMKNIFGSSSILKLGLLKKMKAFLCENMPGDDLIFEITEELDELESEESQVVRQLESIEDMDDETQVDIKERLKSVKLPKAVKQSNSNKEWWEIDRNRLGETPLQRMVIDLKLTDEPRAKLAEIEQLITVQRHPVDVWDNTGLTPLHEAANWGLPKVAKLLLKNGAKVNALTNPNMEFEKEESGEGTKEGSITPLQDAIESLIGETSDIQLKKLEFIQVILEYGPNVLRRNSKNETALKSYNRIKEQIQYQYKSSLTDDMKNKLDLVQTALYKLTEKQRDNPKMVTEAAKSANLSSVTTSRRPEPRPSSPEEAIEVAPRRLQGVSRLMHDDDEEKERETREAKNPMRHFLKKVKRAGSVSSGGSSDRSVAPEFDGSSPRMKNSDSRKRRQRSPDNAGARDSKRIQIVSSDDEDSRSHLSSMTIGTEKTIADSTTSNSINISSTSSKRRLTVSYLNEHFHRRRLRITIDDCLTIQILREKIIKEIIRKEERNHDTPRISIFICEDSSERIELTPSDFVSDAIDFDKGEGDKIFVKVHDWSRGFSLVSALDDYRECVRKVGVEPSEDCIEALVSSKSLSLSGISFSSTPQAHISAVLKAFSGPTLVDLNLSAQNLESMFEDVTANLSKLPSLTTLQIAKCRLKIANIEQLANSSHQNLQSLDIQANVTGDIGPQLGKLIENYPGLRELRICRMKLTDKTFESQMDLSQLTLLDISQNLKIGGMGIENIRMNLGETFSLLTLEAVQITSSEDIFTPLTKLFLDTVQELKNLNISKNNIKPDAIEDNLDDLETNCDLERINFSNNREISANLVQNLLQTIPSLQEILLFGTKCSETDFEAHLLSKLKLSS</sequence>
<keyword evidence="5" id="KW-0040">ANK repeat</keyword>
<dbReference type="SMART" id="SM00028">
    <property type="entry name" value="TPR"/>
    <property type="match status" value="4"/>
</dbReference>
<evidence type="ECO:0000256" key="1">
    <source>
        <dbReference type="ARBA" id="ARBA00004123"/>
    </source>
</evidence>
<dbReference type="PANTHER" id="PTHR46358:SF1">
    <property type="entry name" value="TONSOKU-LIKE PROTEIN"/>
    <property type="match status" value="1"/>
</dbReference>
<dbReference type="SUPFAM" id="SSF48452">
    <property type="entry name" value="TPR-like"/>
    <property type="match status" value="2"/>
</dbReference>
<evidence type="ECO:0000256" key="7">
    <source>
        <dbReference type="SAM" id="Coils"/>
    </source>
</evidence>
<dbReference type="PROSITE" id="PS50005">
    <property type="entry name" value="TPR"/>
    <property type="match status" value="1"/>
</dbReference>
<dbReference type="SUPFAM" id="SSF52047">
    <property type="entry name" value="RNI-like"/>
    <property type="match status" value="1"/>
</dbReference>